<feature type="compositionally biased region" description="Gly residues" evidence="1">
    <location>
        <begin position="66"/>
        <end position="75"/>
    </location>
</feature>
<evidence type="ECO:0000313" key="2">
    <source>
        <dbReference type="EMBL" id="OFE11386.1"/>
    </source>
</evidence>
<evidence type="ECO:0000256" key="1">
    <source>
        <dbReference type="SAM" id="MobiDB-lite"/>
    </source>
</evidence>
<gene>
    <name evidence="2" type="ORF">PHACT_12575</name>
</gene>
<feature type="compositionally biased region" description="Basic and acidic residues" evidence="1">
    <location>
        <begin position="1"/>
        <end position="11"/>
    </location>
</feature>
<name>A0A1E8CG87_9GAMM</name>
<dbReference type="AlphaFoldDB" id="A0A1E8CG87"/>
<feature type="region of interest" description="Disordered" evidence="1">
    <location>
        <begin position="45"/>
        <end position="99"/>
    </location>
</feature>
<organism evidence="2 3">
    <name type="scientific">Pseudohongiella acticola</name>
    <dbReference type="NCBI Taxonomy" id="1524254"/>
    <lineage>
        <taxon>Bacteria</taxon>
        <taxon>Pseudomonadati</taxon>
        <taxon>Pseudomonadota</taxon>
        <taxon>Gammaproteobacteria</taxon>
        <taxon>Pseudomonadales</taxon>
        <taxon>Pseudohongiellaceae</taxon>
        <taxon>Pseudohongiella</taxon>
    </lineage>
</organism>
<dbReference type="Proteomes" id="UP000175669">
    <property type="component" value="Unassembled WGS sequence"/>
</dbReference>
<keyword evidence="3" id="KW-1185">Reference proteome</keyword>
<reference evidence="3" key="1">
    <citation type="submission" date="2016-07" db="EMBL/GenBank/DDBJ databases">
        <authorList>
            <person name="Florea S."/>
            <person name="Webb J.S."/>
            <person name="Jaromczyk J."/>
            <person name="Schardl C.L."/>
        </authorList>
    </citation>
    <scope>NUCLEOTIDE SEQUENCE [LARGE SCALE GENOMIC DNA]</scope>
    <source>
        <strain evidence="3">KCTC 42131</strain>
    </source>
</reference>
<proteinExistence type="predicted"/>
<dbReference type="EMBL" id="MASR01000002">
    <property type="protein sequence ID" value="OFE11386.1"/>
    <property type="molecule type" value="Genomic_DNA"/>
</dbReference>
<feature type="region of interest" description="Disordered" evidence="1">
    <location>
        <begin position="1"/>
        <end position="26"/>
    </location>
</feature>
<dbReference type="STRING" id="1524254.PHACT_12575"/>
<protein>
    <submittedName>
        <fullName evidence="2">Uncharacterized protein</fullName>
    </submittedName>
</protein>
<accession>A0A1E8CG87</accession>
<evidence type="ECO:0000313" key="3">
    <source>
        <dbReference type="Proteomes" id="UP000175669"/>
    </source>
</evidence>
<sequence length="99" mass="9779">MPKSKAGKEKTISMTFRKSWGRHAAGDRAGFNADLAKQLEERKIAVPSASLKKGGAGPADPDKGGAGKGAAGSAGAGKKDDGKVAADAGAKGTEGADKV</sequence>
<comment type="caution">
    <text evidence="2">The sequence shown here is derived from an EMBL/GenBank/DDBJ whole genome shotgun (WGS) entry which is preliminary data.</text>
</comment>